<dbReference type="KEGG" id="pbr:PB2503_07037"/>
<proteinExistence type="predicted"/>
<organism evidence="2 3">
    <name type="scientific">Parvularcula bermudensis (strain ATCC BAA-594 / HTCC2503 / KCTC 12087)</name>
    <dbReference type="NCBI Taxonomy" id="314260"/>
    <lineage>
        <taxon>Bacteria</taxon>
        <taxon>Pseudomonadati</taxon>
        <taxon>Pseudomonadota</taxon>
        <taxon>Alphaproteobacteria</taxon>
        <taxon>Parvularculales</taxon>
        <taxon>Parvularculaceae</taxon>
        <taxon>Parvularcula</taxon>
    </lineage>
</organism>
<evidence type="ECO:0000313" key="2">
    <source>
        <dbReference type="EMBL" id="ADM09473.1"/>
    </source>
</evidence>
<evidence type="ECO:0000259" key="1">
    <source>
        <dbReference type="Pfam" id="PF03435"/>
    </source>
</evidence>
<accession>E0TE98</accession>
<dbReference type="HOGENOM" id="CLU_031002_0_2_5"/>
<reference evidence="2 3" key="2">
    <citation type="journal article" date="2011" name="J. Bacteriol.">
        <title>Complete genome sequence of strain HTCC2503T of Parvularcula bermudensis, the type species of the order "Parvularculales" in the class Alphaproteobacteria.</title>
        <authorList>
            <person name="Oh H.M."/>
            <person name="Kang I."/>
            <person name="Vergin K.L."/>
            <person name="Kang D."/>
            <person name="Rhee K.H."/>
            <person name="Giovannoni S.J."/>
            <person name="Cho J.C."/>
        </authorList>
    </citation>
    <scope>NUCLEOTIDE SEQUENCE [LARGE SCALE GENOMIC DNA]</scope>
    <source>
        <strain evidence="3">ATCC BAA-594 / HTCC2503 / KCTC 12087</strain>
    </source>
</reference>
<feature type="domain" description="Saccharopine dehydrogenase NADP binding" evidence="1">
    <location>
        <begin position="8"/>
        <end position="135"/>
    </location>
</feature>
<dbReference type="Pfam" id="PF03435">
    <property type="entry name" value="Sacchrp_dh_NADP"/>
    <property type="match status" value="1"/>
</dbReference>
<dbReference type="InterPro" id="IPR005097">
    <property type="entry name" value="Sacchrp_dh_NADP-bd"/>
</dbReference>
<dbReference type="AlphaFoldDB" id="E0TE98"/>
<protein>
    <submittedName>
        <fullName evidence="2">Saccharopine dehydrogenase</fullName>
    </submittedName>
</protein>
<dbReference type="STRING" id="314260.PB2503_07037"/>
<dbReference type="GO" id="GO:0005886">
    <property type="term" value="C:plasma membrane"/>
    <property type="evidence" value="ECO:0007669"/>
    <property type="project" value="TreeGrafter"/>
</dbReference>
<evidence type="ECO:0000313" key="3">
    <source>
        <dbReference type="Proteomes" id="UP000001302"/>
    </source>
</evidence>
<dbReference type="eggNOG" id="COG3268">
    <property type="taxonomic scope" value="Bacteria"/>
</dbReference>
<dbReference type="Proteomes" id="UP000001302">
    <property type="component" value="Chromosome"/>
</dbReference>
<dbReference type="PANTHER" id="PTHR12286">
    <property type="entry name" value="SACCHAROPINE DEHYDROGENASE-LIKE OXIDOREDUCTASE"/>
    <property type="match status" value="1"/>
</dbReference>
<dbReference type="OrthoDB" id="4420885at2"/>
<dbReference type="Gene3D" id="3.40.50.720">
    <property type="entry name" value="NAD(P)-binding Rossmann-like Domain"/>
    <property type="match status" value="1"/>
</dbReference>
<dbReference type="EMBL" id="CP002156">
    <property type="protein sequence ID" value="ADM09473.1"/>
    <property type="molecule type" value="Genomic_DNA"/>
</dbReference>
<dbReference type="SUPFAM" id="SSF51735">
    <property type="entry name" value="NAD(P)-binding Rossmann-fold domains"/>
    <property type="match status" value="1"/>
</dbReference>
<gene>
    <name evidence="2" type="ordered locus">PB2503_07037</name>
</gene>
<reference evidence="3" key="1">
    <citation type="submission" date="2010-08" db="EMBL/GenBank/DDBJ databases">
        <title>Genome sequence of Parvularcula bermudensis HTCC2503.</title>
        <authorList>
            <person name="Kang D.-M."/>
            <person name="Oh H.-M."/>
            <person name="Cho J.-C."/>
        </authorList>
    </citation>
    <scope>NUCLEOTIDE SEQUENCE [LARGE SCALE GENOMIC DNA]</scope>
    <source>
        <strain evidence="3">ATCC BAA-594 / HTCC2503 / KCTC 12087</strain>
    </source>
</reference>
<name>E0TE98_PARBH</name>
<keyword evidence="3" id="KW-1185">Reference proteome</keyword>
<dbReference type="GO" id="GO:0009247">
    <property type="term" value="P:glycolipid biosynthetic process"/>
    <property type="evidence" value="ECO:0007669"/>
    <property type="project" value="TreeGrafter"/>
</dbReference>
<dbReference type="InterPro" id="IPR051276">
    <property type="entry name" value="Saccharopine_DH-like_oxidrdct"/>
</dbReference>
<sequence length="399" mass="43398">MAEKSFDIIVWGATGFTGRLVAQHLLRTYGAEGNLKWAMAARNPDKLAMVAKEIGAEDVPHLLANADDRESLDRLAAAAKVIITTVGPYQLYGEKLVAACAEAGTDYVDLCGEPGWMAGTIARYHDIAQRTGARIVHSCGFDSIPFDLGVHYVQKLYREAYGRPAPLVKGVLKGAKGGLSGGTYASLMETVKAAETDQEVRRALGNVYGLAQDSEAKRPRQPDVRKPRKDEDVGAWLAPFIMADINMPNVHRSNMLTDYAYGQDFRYLEMMRVPNRVVAWGLAVGLGSFMSLVKNKSTRGLVQRLLPDPGEGPSEKERESGFFKVLMIAKDEKGLSLRAEITGDKDPGYGGTSRMLSEAAMTLLHHPEGQTGCLTTAPAMGDALIDRLEAHAGLTFRKL</sequence>
<dbReference type="RefSeq" id="WP_013300447.1">
    <property type="nucleotide sequence ID" value="NC_014414.1"/>
</dbReference>
<dbReference type="InterPro" id="IPR036291">
    <property type="entry name" value="NAD(P)-bd_dom_sf"/>
</dbReference>
<dbReference type="PANTHER" id="PTHR12286:SF5">
    <property type="entry name" value="SACCHAROPINE DEHYDROGENASE-LIKE OXIDOREDUCTASE"/>
    <property type="match status" value="1"/>
</dbReference>